<keyword evidence="9 16" id="KW-0472">Membrane</keyword>
<dbReference type="FunFam" id="3.40.190.10:FF:000060">
    <property type="entry name" value="Glutamate receptor ionotropic, kainate 1"/>
    <property type="match status" value="1"/>
</dbReference>
<feature type="transmembrane region" description="Helical" evidence="16">
    <location>
        <begin position="794"/>
        <end position="814"/>
    </location>
</feature>
<dbReference type="SMART" id="SM00918">
    <property type="entry name" value="Lig_chan-Glu_bd"/>
    <property type="match status" value="1"/>
</dbReference>
<evidence type="ECO:0000256" key="13">
    <source>
        <dbReference type="ARBA" id="ARBA00023286"/>
    </source>
</evidence>
<dbReference type="InterPro" id="IPR001828">
    <property type="entry name" value="ANF_lig-bd_rcpt"/>
</dbReference>
<evidence type="ECO:0000259" key="17">
    <source>
        <dbReference type="SMART" id="SM00079"/>
    </source>
</evidence>
<evidence type="ECO:0000313" key="20">
    <source>
        <dbReference type="WBParaSite" id="HCON_00055910-00001"/>
    </source>
</evidence>
<evidence type="ECO:0000259" key="18">
    <source>
        <dbReference type="SMART" id="SM00918"/>
    </source>
</evidence>
<evidence type="ECO:0000313" key="19">
    <source>
        <dbReference type="Proteomes" id="UP000025227"/>
    </source>
</evidence>
<dbReference type="InterPro" id="IPR028082">
    <property type="entry name" value="Peripla_BP_I"/>
</dbReference>
<proteinExistence type="inferred from homology"/>
<sequence length="926" mass="104992">DDSTVTEVMLALCVFIAIICAASAIVYNIGTTAAKGSLAYENIRYGVERWNNDNFAYTEITLHIVATDLYYASFEELMCDVMQHSVVAVLIPPSDDLLDESLIKSMCHHFQVPCISMKMGNPLEFVSDYVTSVGPRRGSGAQATSEFLENLRWTSFLLAYQFDTDLEELAPLIYDRRSSHNGGVRASVKVRKLPNNTDDYEPFLKYVRNRLRQTNIVIHSNNITVIYALLQQAKGMNMTEPPFSYIFTNTDLSLLEDFLNNAYGAFHCNITGLQLVKNDPMMKTSLALISEAVWVIGMAVFKMKELRNPPRPSALLCDAQDSWVDGKRMNAAIRGLRGRRQLTGDVRFDGQGEREDLVYYGIGRINSQFLKLGNWSERTGWQFDGRYANKWEFDIDPDADDLAGLHLRVVVYLEEPFVTKNSANEYEGFCIDLLKEMAAILKFNYTIIEVQDGSYGIEDESGRWNGIIGVLQRHEADVSISALTITYSRVEVVDFTLPFMHLGISILLARANDDSEKSSMFTFLEPLSFSVWLSLIGAYLSVSFIMYLLARFSPYEWYDIEKIDERDRSIENQKNQFSVLNSLWFAVGSLMQQGSDVIPRAAATRVVAVIWWMFTQILISSYTAQLAAFLTVERMTTPIESTADLASQQKIRYGTLKSGSTMDFFRESRIPIYERMWSIMESSSPTVFVNSSKEGIARVKAGNYAYMMESSMVEYYMERDCQLQSIGGLLDSKGYGIALPKGSPLRDILSRTVLQLQERTILEALKSKWWRDMREGPSCSPQAEKSRASPPQSVFGIFYVLVTGLIIALLLAFGEYCIESRHDSSRLKLTVLGKIRDWWIGLNCDKAEKARNKLRNMQLDTAGQELPNISSPETGDEQSFYIRSGMRRTRASSTISREGLRRLSRMLSANHEQLIHLQLKERDALS</sequence>
<dbReference type="FunFam" id="1.10.287.70:FF:000010">
    <property type="entry name" value="Putative glutamate receptor ionotropic kainate 1"/>
    <property type="match status" value="1"/>
</dbReference>
<evidence type="ECO:0000256" key="16">
    <source>
        <dbReference type="SAM" id="Phobius"/>
    </source>
</evidence>
<keyword evidence="11" id="KW-0325">Glycoprotein</keyword>
<evidence type="ECO:0000256" key="8">
    <source>
        <dbReference type="ARBA" id="ARBA00023065"/>
    </source>
</evidence>
<comment type="similarity">
    <text evidence="1">Belongs to the glutamate-gated ion channel (TC 1.A.10.1) family.</text>
</comment>
<dbReference type="WBParaSite" id="HCON_00055910-00001">
    <property type="protein sequence ID" value="HCON_00055910-00001"/>
    <property type="gene ID" value="HCON_00055910"/>
</dbReference>
<dbReference type="Proteomes" id="UP000025227">
    <property type="component" value="Unplaced"/>
</dbReference>
<accession>A0A7I4Y4U1</accession>
<keyword evidence="5" id="KW-0732">Signal</keyword>
<evidence type="ECO:0000256" key="3">
    <source>
        <dbReference type="ARBA" id="ARBA00022475"/>
    </source>
</evidence>
<keyword evidence="14" id="KW-0407">Ion channel</keyword>
<dbReference type="InterPro" id="IPR019594">
    <property type="entry name" value="Glu/Gly-bd"/>
</dbReference>
<dbReference type="InterPro" id="IPR001320">
    <property type="entry name" value="Iontro_rcpt_C"/>
</dbReference>
<keyword evidence="2" id="KW-0813">Transport</keyword>
<dbReference type="GO" id="GO:0045211">
    <property type="term" value="C:postsynaptic membrane"/>
    <property type="evidence" value="ECO:0007669"/>
    <property type="project" value="UniProtKB-SubCell"/>
</dbReference>
<evidence type="ECO:0000256" key="9">
    <source>
        <dbReference type="ARBA" id="ARBA00023136"/>
    </source>
</evidence>
<feature type="transmembrane region" description="Helical" evidence="16">
    <location>
        <begin position="7"/>
        <end position="27"/>
    </location>
</feature>
<dbReference type="FunFam" id="3.40.190.10:FF:000255">
    <property type="entry name" value="GLutamate Receptor family (AMPA)"/>
    <property type="match status" value="1"/>
</dbReference>
<organism evidence="19 20">
    <name type="scientific">Haemonchus contortus</name>
    <name type="common">Barber pole worm</name>
    <dbReference type="NCBI Taxonomy" id="6289"/>
    <lineage>
        <taxon>Eukaryota</taxon>
        <taxon>Metazoa</taxon>
        <taxon>Ecdysozoa</taxon>
        <taxon>Nematoda</taxon>
        <taxon>Chromadorea</taxon>
        <taxon>Rhabditida</taxon>
        <taxon>Rhabditina</taxon>
        <taxon>Rhabditomorpha</taxon>
        <taxon>Strongyloidea</taxon>
        <taxon>Trichostrongylidae</taxon>
        <taxon>Haemonchus</taxon>
    </lineage>
</organism>
<feature type="transmembrane region" description="Helical" evidence="16">
    <location>
        <begin position="529"/>
        <end position="550"/>
    </location>
</feature>
<feature type="domain" description="Ionotropic glutamate receptor L-glutamate and glycine-binding" evidence="18">
    <location>
        <begin position="416"/>
        <end position="473"/>
    </location>
</feature>
<evidence type="ECO:0000256" key="1">
    <source>
        <dbReference type="ARBA" id="ARBA00008685"/>
    </source>
</evidence>
<dbReference type="Gene3D" id="3.40.190.10">
    <property type="entry name" value="Periplasmic binding protein-like II"/>
    <property type="match status" value="2"/>
</dbReference>
<dbReference type="Gene3D" id="3.40.50.2300">
    <property type="match status" value="2"/>
</dbReference>
<dbReference type="GO" id="GO:0015276">
    <property type="term" value="F:ligand-gated monoatomic ion channel activity"/>
    <property type="evidence" value="ECO:0007669"/>
    <property type="project" value="InterPro"/>
</dbReference>
<reference evidence="20" key="1">
    <citation type="submission" date="2020-12" db="UniProtKB">
        <authorList>
            <consortium name="WormBaseParasite"/>
        </authorList>
    </citation>
    <scope>IDENTIFICATION</scope>
    <source>
        <strain evidence="20">MHco3</strain>
    </source>
</reference>
<dbReference type="PANTHER" id="PTHR18966">
    <property type="entry name" value="IONOTROPIC GLUTAMATE RECEPTOR"/>
    <property type="match status" value="1"/>
</dbReference>
<keyword evidence="10" id="KW-0675">Receptor</keyword>
<dbReference type="CDD" id="cd06368">
    <property type="entry name" value="PBP1_iGluR_non_NMDA-like"/>
    <property type="match status" value="1"/>
</dbReference>
<dbReference type="Pfam" id="PF10613">
    <property type="entry name" value="Lig_chan-Glu_bd"/>
    <property type="match status" value="1"/>
</dbReference>
<feature type="domain" description="Ionotropic glutamate receptor C-terminal" evidence="17">
    <location>
        <begin position="406"/>
        <end position="772"/>
    </location>
</feature>
<evidence type="ECO:0000256" key="14">
    <source>
        <dbReference type="ARBA" id="ARBA00023303"/>
    </source>
</evidence>
<dbReference type="SMART" id="SM00079">
    <property type="entry name" value="PBPe"/>
    <property type="match status" value="1"/>
</dbReference>
<keyword evidence="8" id="KW-0406">Ion transport</keyword>
<evidence type="ECO:0000256" key="11">
    <source>
        <dbReference type="ARBA" id="ARBA00023180"/>
    </source>
</evidence>
<dbReference type="Pfam" id="PF00060">
    <property type="entry name" value="Lig_chan"/>
    <property type="match status" value="1"/>
</dbReference>
<dbReference type="InterPro" id="IPR015683">
    <property type="entry name" value="Ionotropic_Glu_rcpt"/>
</dbReference>
<keyword evidence="3" id="KW-1003">Cell membrane</keyword>
<dbReference type="OMA" id="WYNLERI"/>
<evidence type="ECO:0000256" key="10">
    <source>
        <dbReference type="ARBA" id="ARBA00023170"/>
    </source>
</evidence>
<evidence type="ECO:0000256" key="4">
    <source>
        <dbReference type="ARBA" id="ARBA00022692"/>
    </source>
</evidence>
<keyword evidence="7" id="KW-0770">Synapse</keyword>
<keyword evidence="6 16" id="KW-1133">Transmembrane helix</keyword>
<evidence type="ECO:0000256" key="12">
    <source>
        <dbReference type="ARBA" id="ARBA00023257"/>
    </source>
</evidence>
<name>A0A7I4Y4U1_HAECO</name>
<evidence type="ECO:0000256" key="2">
    <source>
        <dbReference type="ARBA" id="ARBA00022448"/>
    </source>
</evidence>
<evidence type="ECO:0000256" key="5">
    <source>
        <dbReference type="ARBA" id="ARBA00022729"/>
    </source>
</evidence>
<dbReference type="OrthoDB" id="5984008at2759"/>
<dbReference type="AlphaFoldDB" id="A0A7I4Y4U1"/>
<keyword evidence="19" id="KW-1185">Reference proteome</keyword>
<dbReference type="SUPFAM" id="SSF53850">
    <property type="entry name" value="Periplasmic binding protein-like II"/>
    <property type="match status" value="1"/>
</dbReference>
<dbReference type="Gene3D" id="1.10.287.70">
    <property type="match status" value="1"/>
</dbReference>
<evidence type="ECO:0000256" key="15">
    <source>
        <dbReference type="ARBA" id="ARBA00034104"/>
    </source>
</evidence>
<evidence type="ECO:0000256" key="6">
    <source>
        <dbReference type="ARBA" id="ARBA00022989"/>
    </source>
</evidence>
<protein>
    <submittedName>
        <fullName evidence="20">Glutamate receptor</fullName>
    </submittedName>
</protein>
<comment type="subcellular location">
    <subcellularLocation>
        <location evidence="15">Postsynaptic cell membrane</location>
        <topology evidence="15">Multi-pass membrane protein</topology>
    </subcellularLocation>
</comment>
<evidence type="ECO:0000256" key="7">
    <source>
        <dbReference type="ARBA" id="ARBA00023018"/>
    </source>
</evidence>
<dbReference type="Pfam" id="PF01094">
    <property type="entry name" value="ANF_receptor"/>
    <property type="match status" value="1"/>
</dbReference>
<keyword evidence="4 16" id="KW-0812">Transmembrane</keyword>
<dbReference type="SUPFAM" id="SSF53822">
    <property type="entry name" value="Periplasmic binding protein-like I"/>
    <property type="match status" value="1"/>
</dbReference>
<keyword evidence="13" id="KW-1071">Ligand-gated ion channel</keyword>
<keyword evidence="12" id="KW-0628">Postsynaptic cell membrane</keyword>